<dbReference type="GO" id="GO:0005615">
    <property type="term" value="C:extracellular space"/>
    <property type="evidence" value="ECO:0007669"/>
    <property type="project" value="TreeGrafter"/>
</dbReference>
<dbReference type="InterPro" id="IPR006207">
    <property type="entry name" value="Cys_knot_C"/>
</dbReference>
<dbReference type="SMART" id="SM00041">
    <property type="entry name" value="CT"/>
    <property type="match status" value="1"/>
</dbReference>
<evidence type="ECO:0000259" key="7">
    <source>
        <dbReference type="PROSITE" id="PS50184"/>
    </source>
</evidence>
<evidence type="ECO:0000313" key="9">
    <source>
        <dbReference type="Ensembl" id="ENSAOCP00000076509.1"/>
    </source>
</evidence>
<feature type="domain" description="VWFC" evidence="7">
    <location>
        <begin position="825"/>
        <end position="895"/>
    </location>
</feature>
<dbReference type="InterPro" id="IPR001846">
    <property type="entry name" value="VWF_type-D"/>
</dbReference>
<dbReference type="PROSITE" id="PS51233">
    <property type="entry name" value="VWFD"/>
    <property type="match status" value="1"/>
</dbReference>
<evidence type="ECO:0000259" key="6">
    <source>
        <dbReference type="PROSITE" id="PS01225"/>
    </source>
</evidence>
<feature type="domain" description="VWFD" evidence="8">
    <location>
        <begin position="380"/>
        <end position="562"/>
    </location>
</feature>
<evidence type="ECO:0000313" key="10">
    <source>
        <dbReference type="Proteomes" id="UP001501940"/>
    </source>
</evidence>
<keyword evidence="10" id="KW-1185">Reference proteome</keyword>
<dbReference type="SMART" id="SM00216">
    <property type="entry name" value="VWD"/>
    <property type="match status" value="1"/>
</dbReference>
<dbReference type="Proteomes" id="UP001501940">
    <property type="component" value="Chromosome 3"/>
</dbReference>
<reference evidence="9" key="3">
    <citation type="submission" date="2025-09" db="UniProtKB">
        <authorList>
            <consortium name="Ensembl"/>
        </authorList>
    </citation>
    <scope>IDENTIFICATION</scope>
</reference>
<dbReference type="InterPro" id="IPR036084">
    <property type="entry name" value="Ser_inhib-like_sf"/>
</dbReference>
<feature type="compositionally biased region" description="Low complexity" evidence="5">
    <location>
        <begin position="154"/>
        <end position="225"/>
    </location>
</feature>
<dbReference type="SMART" id="SM00214">
    <property type="entry name" value="VWC"/>
    <property type="match status" value="3"/>
</dbReference>
<dbReference type="PROSITE" id="PS01225">
    <property type="entry name" value="CTCK_2"/>
    <property type="match status" value="1"/>
</dbReference>
<accession>A0AAQ6AGX9</accession>
<comment type="caution">
    <text evidence="4">Lacks conserved residue(s) required for the propagation of feature annotation.</text>
</comment>
<evidence type="ECO:0000256" key="4">
    <source>
        <dbReference type="PROSITE-ProRule" id="PRU00039"/>
    </source>
</evidence>
<feature type="region of interest" description="Disordered" evidence="5">
    <location>
        <begin position="1"/>
        <end position="135"/>
    </location>
</feature>
<keyword evidence="1" id="KW-0677">Repeat</keyword>
<dbReference type="AlphaFoldDB" id="A0AAQ6AGX9"/>
<evidence type="ECO:0000256" key="3">
    <source>
        <dbReference type="ARBA" id="ARBA00023180"/>
    </source>
</evidence>
<dbReference type="PROSITE" id="PS01185">
    <property type="entry name" value="CTCK_1"/>
    <property type="match status" value="1"/>
</dbReference>
<sequence>MAKLATTTITEKPTTTTVTAKPSTTTTITEKPSTTTSLESTTEKPTTTTSLESTTVTEKVSGTTAATTTAKLATTTTITEKPTTATTLESTPVTEKSLETTEATATAKPTTTTTITESPTTTTTLESTTEKLSGTTAATTTAKLATTTITEKPTTTTVTARPSTTTTITESPTTTTSLESTTVTEKPSGTTAETTTAQPPTTTTVTEKPSTTKSTLETTTVTPSSIQSSTPGRTTVCLCVYNGATFFPGNLIYNMTDKNGWCYTAYCNVTCNVEKHSIPCQSTTLPPPVITTTSSGTTTPISQTTTTGEPPTDCSYLIPPRKHGETWSSNNCTTETCDKGKVIIVHVPCKPAPKPACENGHQPVRVYDETGCCFQYECQCICSGWGDPHYVTFDGKYYSFQQNCTYILIKEINIKYNFTVLIDNENCDASGTVTCVKALTVLYKSYTVILTQQRIPKTVTMVSINGKRVIPSYSNKDLNVTSTGIEVHLSIPEIKARVMFKGISFFVKLPFSLFHNNTEGQCGNCDNDQKNDCRLRNGMIHPSCFDMARDWQIHNITKPYCEKVPSPIPTVPATSPKPCQPEICEILMSTVFKECHKVIDPNPFYEACKYDVCHMSNPNMSCSSMETYASGCGEVSVCVDWRNATKGECEHKCPGDKVYKPCGPEVEPTCNERYNKKYTHQCQEEEGDQIKVCGGFTEGCFCPEGMTLFSSATDTCVTSCCTGPDGQPKQLGDTWETDCHHCVCDEDSLSVQCEPVMCPTQKPITCTKEGQVLVNRTVDCCQSLTCECDKNSCSSQKPKCDLGFELEILISNDSCCPVHHCVPKGVCVFNNTEYKPGAEFSKRPCKHCHCTEIQDPSTKLNKFRCSQIQCSSCPQGFLHEVQPDKCCACVQTHCVLDVDSPSPVIIKPSQSWSPPNDNCTKYDCRKVNDSFITSANQTTCPEYDPENCVPGTEKSDMNGCCKTCTPRFNCLVRKKTTYLKMKNCESVAVELGTCEGSCGASSSMYSAESNAMMHSCSCCQEMKVSNKTVEMKCSDGIMRTYTYISADKCGCKVAECEKQGLV</sequence>
<feature type="compositionally biased region" description="Low complexity" evidence="5">
    <location>
        <begin position="291"/>
        <end position="308"/>
    </location>
</feature>
<dbReference type="PANTHER" id="PTHR11339:SF384">
    <property type="entry name" value="MUCIN-2"/>
    <property type="match status" value="1"/>
</dbReference>
<dbReference type="InterPro" id="IPR014853">
    <property type="entry name" value="VWF/SSPO/ZAN-like_Cys-rich_dom"/>
</dbReference>
<reference evidence="9 10" key="1">
    <citation type="submission" date="2022-01" db="EMBL/GenBank/DDBJ databases">
        <title>A chromosome-scale genome assembly of the false clownfish, Amphiprion ocellaris.</title>
        <authorList>
            <person name="Ryu T."/>
        </authorList>
    </citation>
    <scope>NUCLEOTIDE SEQUENCE [LARGE SCALE GENOMIC DNA]</scope>
</reference>
<dbReference type="Ensembl" id="ENSAOCT00000065443.1">
    <property type="protein sequence ID" value="ENSAOCP00000076509.1"/>
    <property type="gene ID" value="ENSAOCG00000018349.2"/>
</dbReference>
<keyword evidence="2 4" id="KW-1015">Disulfide bond</keyword>
<reference evidence="9" key="2">
    <citation type="submission" date="2025-08" db="UniProtKB">
        <authorList>
            <consortium name="Ensembl"/>
        </authorList>
    </citation>
    <scope>IDENTIFICATION</scope>
</reference>
<feature type="disulfide bond" evidence="4">
    <location>
        <begin position="984"/>
        <end position="1033"/>
    </location>
</feature>
<keyword evidence="3" id="KW-0325">Glycoprotein</keyword>
<dbReference type="InterPro" id="IPR001007">
    <property type="entry name" value="VWF_dom"/>
</dbReference>
<dbReference type="PROSITE" id="PS01208">
    <property type="entry name" value="VWFC_1"/>
    <property type="match status" value="1"/>
</dbReference>
<dbReference type="GO" id="GO:0031012">
    <property type="term" value="C:extracellular matrix"/>
    <property type="evidence" value="ECO:0007669"/>
    <property type="project" value="TreeGrafter"/>
</dbReference>
<dbReference type="Pfam" id="PF08742">
    <property type="entry name" value="C8"/>
    <property type="match status" value="1"/>
</dbReference>
<dbReference type="Pfam" id="PF00094">
    <property type="entry name" value="VWD"/>
    <property type="match status" value="1"/>
</dbReference>
<evidence type="ECO:0000259" key="8">
    <source>
        <dbReference type="PROSITE" id="PS51233"/>
    </source>
</evidence>
<organism evidence="9 10">
    <name type="scientific">Amphiprion ocellaris</name>
    <name type="common">Clown anemonefish</name>
    <dbReference type="NCBI Taxonomy" id="80972"/>
    <lineage>
        <taxon>Eukaryota</taxon>
        <taxon>Metazoa</taxon>
        <taxon>Chordata</taxon>
        <taxon>Craniata</taxon>
        <taxon>Vertebrata</taxon>
        <taxon>Euteleostomi</taxon>
        <taxon>Actinopterygii</taxon>
        <taxon>Neopterygii</taxon>
        <taxon>Teleostei</taxon>
        <taxon>Neoteleostei</taxon>
        <taxon>Acanthomorphata</taxon>
        <taxon>Ovalentaria</taxon>
        <taxon>Pomacentridae</taxon>
        <taxon>Amphiprion</taxon>
    </lineage>
</organism>
<protein>
    <submittedName>
        <fullName evidence="9">Uncharacterized protein</fullName>
    </submittedName>
</protein>
<dbReference type="InterPro" id="IPR050780">
    <property type="entry name" value="Mucin_vWF_Thrombospondin_sf"/>
</dbReference>
<dbReference type="SUPFAM" id="SSF57567">
    <property type="entry name" value="Serine protease inhibitors"/>
    <property type="match status" value="1"/>
</dbReference>
<dbReference type="SMART" id="SM00832">
    <property type="entry name" value="C8"/>
    <property type="match status" value="1"/>
</dbReference>
<feature type="region of interest" description="Disordered" evidence="5">
    <location>
        <begin position="154"/>
        <end position="231"/>
    </location>
</feature>
<dbReference type="PROSITE" id="PS50184">
    <property type="entry name" value="VWFC_2"/>
    <property type="match status" value="2"/>
</dbReference>
<feature type="domain" description="CTCK" evidence="6">
    <location>
        <begin position="970"/>
        <end position="1057"/>
    </location>
</feature>
<evidence type="ECO:0000256" key="1">
    <source>
        <dbReference type="ARBA" id="ARBA00022737"/>
    </source>
</evidence>
<feature type="domain" description="VWFC" evidence="7">
    <location>
        <begin position="719"/>
        <end position="787"/>
    </location>
</feature>
<name>A0AAQ6AGX9_AMPOC</name>
<proteinExistence type="predicted"/>
<dbReference type="PANTHER" id="PTHR11339">
    <property type="entry name" value="EXTRACELLULAR MATRIX GLYCOPROTEIN RELATED"/>
    <property type="match status" value="1"/>
</dbReference>
<evidence type="ECO:0000256" key="5">
    <source>
        <dbReference type="SAM" id="MobiDB-lite"/>
    </source>
</evidence>
<feature type="region of interest" description="Disordered" evidence="5">
    <location>
        <begin position="291"/>
        <end position="311"/>
    </location>
</feature>
<evidence type="ECO:0000256" key="2">
    <source>
        <dbReference type="ARBA" id="ARBA00023157"/>
    </source>
</evidence>
<dbReference type="GeneTree" id="ENSGT00940000163235"/>